<dbReference type="EMBL" id="JARBJD010000227">
    <property type="protein sequence ID" value="KAK2946484.1"/>
    <property type="molecule type" value="Genomic_DNA"/>
</dbReference>
<feature type="transmembrane region" description="Helical" evidence="2">
    <location>
        <begin position="563"/>
        <end position="592"/>
    </location>
</feature>
<reference evidence="3 4" key="1">
    <citation type="journal article" date="2022" name="bioRxiv">
        <title>Genomics of Preaxostyla Flagellates Illuminates Evolutionary Transitions and the Path Towards Mitochondrial Loss.</title>
        <authorList>
            <person name="Novak L.V.F."/>
            <person name="Treitli S.C."/>
            <person name="Pyrih J."/>
            <person name="Halakuc P."/>
            <person name="Pipaliya S.V."/>
            <person name="Vacek V."/>
            <person name="Brzon O."/>
            <person name="Soukal P."/>
            <person name="Eme L."/>
            <person name="Dacks J.B."/>
            <person name="Karnkowska A."/>
            <person name="Elias M."/>
            <person name="Hampl V."/>
        </authorList>
    </citation>
    <scope>NUCLEOTIDE SEQUENCE [LARGE SCALE GENOMIC DNA]</scope>
    <source>
        <strain evidence="3">NAU3</strain>
        <tissue evidence="3">Gut</tissue>
    </source>
</reference>
<keyword evidence="4" id="KW-1185">Reference proteome</keyword>
<gene>
    <name evidence="3" type="ORF">BLNAU_18589</name>
</gene>
<proteinExistence type="predicted"/>
<evidence type="ECO:0000313" key="3">
    <source>
        <dbReference type="EMBL" id="KAK2946484.1"/>
    </source>
</evidence>
<feature type="compositionally biased region" description="Basic residues" evidence="1">
    <location>
        <begin position="836"/>
        <end position="849"/>
    </location>
</feature>
<keyword evidence="2" id="KW-0472">Membrane</keyword>
<accession>A0ABQ9X3Y8</accession>
<feature type="compositionally biased region" description="Basic residues" evidence="1">
    <location>
        <begin position="859"/>
        <end position="878"/>
    </location>
</feature>
<evidence type="ECO:0000256" key="2">
    <source>
        <dbReference type="SAM" id="Phobius"/>
    </source>
</evidence>
<sequence length="878" mass="97394">MGATTLPDSVPKFSSFSSYLGTFFSSVMNLFPRVKQKHNFTNSTSTEYDITSFTDVAVEFLIHNDAGSGPVLEGIGKYAITIIPPLIITSLFFLWDFFMSIWWCVRQCASADNEAPEHCLPCRDPNRACARKGCRVCYLIFHVVAIFGLALIMVSSLNLNKNIKEVFDQVNTVVSYFFDAIDDFGDLLDVGSDILAVTAGIGDVIQDEGKLEKLQSDLAQLHTLARKAQNYDRNQQRNPDYGLTAPNQTAMENSIKSFYDDADEKFSTLSGVCNTSRELVGRLSSNMTQLKSSLWGFKDQLTDADLTTFKASVPASINAVYSVVYNKTRTATTTIDDIVDDLVNIRDNLPDPTTITATLNDVVAEVNAYMDEIIKFEDMLNKVTAYDGSNCDILNRRAWMEDPLDNPSSLLRNAGRSFRSRNAQTVTQNDLKDQLTVIKDWWTTAAKWSNMDSLANLAEAVDASTDNTAAILNEFHDLMDGTEKLDQATMDTDDLFHTTGHTLARASRYMNGLDEFISDFKSLYEVAGNVAWNILVAVAAVFAVVIVLSLFCCMPCCAKDGTICCMLCIQNVFSIVFGILTLVLMLLSLILMDVHKDIYKAEDLKKIEPVLDYVVRIPLAVDIDDTMYEHLRQTVCGYTAASHSNGKASKGKYRYTTANSVFRSLPESPRQVTYSHPYLSSPNVITPPSEHEFLPFVCLNGGELGDYYLRRNSTADPNPVYTTFFDKMEAGFQGLLESSIDPSNYLATGTFGSTILDSINTNAQTANDSFTTFRSTTLEPLLSFDDVSPLLYNFLNVIFGEIAFDASLFWFGGFLVTLTMGFSKPIAMCGRTGWVKKKGKKGGGQRKANKQPTKVKTQPQKKKQAKAKGKAKKRVNPA</sequence>
<feature type="transmembrane region" description="Helical" evidence="2">
    <location>
        <begin position="78"/>
        <end position="98"/>
    </location>
</feature>
<name>A0ABQ9X3Y8_9EUKA</name>
<feature type="transmembrane region" description="Helical" evidence="2">
    <location>
        <begin position="530"/>
        <end position="551"/>
    </location>
</feature>
<organism evidence="3 4">
    <name type="scientific">Blattamonas nauphoetae</name>
    <dbReference type="NCBI Taxonomy" id="2049346"/>
    <lineage>
        <taxon>Eukaryota</taxon>
        <taxon>Metamonada</taxon>
        <taxon>Preaxostyla</taxon>
        <taxon>Oxymonadida</taxon>
        <taxon>Blattamonas</taxon>
    </lineage>
</organism>
<dbReference type="Proteomes" id="UP001281761">
    <property type="component" value="Unassembled WGS sequence"/>
</dbReference>
<keyword evidence="2" id="KW-1133">Transmembrane helix</keyword>
<feature type="transmembrane region" description="Helical" evidence="2">
    <location>
        <begin position="136"/>
        <end position="157"/>
    </location>
</feature>
<evidence type="ECO:0000256" key="1">
    <source>
        <dbReference type="SAM" id="MobiDB-lite"/>
    </source>
</evidence>
<comment type="caution">
    <text evidence="3">The sequence shown here is derived from an EMBL/GenBank/DDBJ whole genome shotgun (WGS) entry which is preliminary data.</text>
</comment>
<keyword evidence="2" id="KW-0812">Transmembrane</keyword>
<evidence type="ECO:0000313" key="4">
    <source>
        <dbReference type="Proteomes" id="UP001281761"/>
    </source>
</evidence>
<protein>
    <submittedName>
        <fullName evidence="3">Uncharacterized protein</fullName>
    </submittedName>
</protein>
<feature type="region of interest" description="Disordered" evidence="1">
    <location>
        <begin position="836"/>
        <end position="878"/>
    </location>
</feature>